<dbReference type="EMBL" id="CP018477">
    <property type="protein sequence ID" value="ASV72990.1"/>
    <property type="molecule type" value="Genomic_DNA"/>
</dbReference>
<protein>
    <submittedName>
        <fullName evidence="1">Uncharacterized protein</fullName>
    </submittedName>
</protein>
<sequence>MWNRKRQPSDRAPWYRPLNLKKSRVESGAKAPHSMECGDLLWSAAIYRRFVVKALAFTNLAVYAVLPRPREAVDR</sequence>
<name>A0A286RAL3_9BACT</name>
<gene>
    <name evidence="1" type="ORF">THTE_0388</name>
</gene>
<keyword evidence="2" id="KW-1185">Reference proteome</keyword>
<dbReference type="AlphaFoldDB" id="A0A286RAL3"/>
<proteinExistence type="predicted"/>
<accession>A0A286RAL3</accession>
<evidence type="ECO:0000313" key="2">
    <source>
        <dbReference type="Proteomes" id="UP000215086"/>
    </source>
</evidence>
<evidence type="ECO:0000313" key="1">
    <source>
        <dbReference type="EMBL" id="ASV72990.1"/>
    </source>
</evidence>
<dbReference type="Proteomes" id="UP000215086">
    <property type="component" value="Chromosome"/>
</dbReference>
<organism evidence="1 2">
    <name type="scientific">Thermogutta terrifontis</name>
    <dbReference type="NCBI Taxonomy" id="1331910"/>
    <lineage>
        <taxon>Bacteria</taxon>
        <taxon>Pseudomonadati</taxon>
        <taxon>Planctomycetota</taxon>
        <taxon>Planctomycetia</taxon>
        <taxon>Pirellulales</taxon>
        <taxon>Thermoguttaceae</taxon>
        <taxon>Thermogutta</taxon>
    </lineage>
</organism>
<dbReference type="KEGG" id="ttf:THTE_0388"/>
<reference evidence="1 2" key="1">
    <citation type="journal article" name="Front. Microbiol.">
        <title>Sugar Metabolism of the First Thermophilic Planctomycete Thermogutta terrifontis: Comparative Genomic and Transcriptomic Approaches.</title>
        <authorList>
            <person name="Elcheninov A.G."/>
            <person name="Menzel P."/>
            <person name="Gudbergsdottir S.R."/>
            <person name="Slesarev A.I."/>
            <person name="Kadnikov V.V."/>
            <person name="Krogh A."/>
            <person name="Bonch-Osmolovskaya E.A."/>
            <person name="Peng X."/>
            <person name="Kublanov I.V."/>
        </authorList>
    </citation>
    <scope>NUCLEOTIDE SEQUENCE [LARGE SCALE GENOMIC DNA]</scope>
    <source>
        <strain evidence="1 2">R1</strain>
    </source>
</reference>